<accession>A0A0L0DN10</accession>
<reference evidence="3 4" key="1">
    <citation type="submission" date="2010-05" db="EMBL/GenBank/DDBJ databases">
        <title>The Genome Sequence of Thecamonas trahens ATCC 50062.</title>
        <authorList>
            <consortium name="The Broad Institute Genome Sequencing Platform"/>
            <person name="Russ C."/>
            <person name="Cuomo C."/>
            <person name="Shea T."/>
            <person name="Young S.K."/>
            <person name="Zeng Q."/>
            <person name="Koehrsen M."/>
            <person name="Haas B."/>
            <person name="Borodovsky M."/>
            <person name="Guigo R."/>
            <person name="Alvarado L."/>
            <person name="Berlin A."/>
            <person name="Bochicchio J."/>
            <person name="Borenstein D."/>
            <person name="Chapman S."/>
            <person name="Chen Z."/>
            <person name="Freedman E."/>
            <person name="Gellesch M."/>
            <person name="Goldberg J."/>
            <person name="Griggs A."/>
            <person name="Gujja S."/>
            <person name="Heilman E."/>
            <person name="Heiman D."/>
            <person name="Hepburn T."/>
            <person name="Howarth C."/>
            <person name="Jen D."/>
            <person name="Larson L."/>
            <person name="Mehta T."/>
            <person name="Park D."/>
            <person name="Pearson M."/>
            <person name="Roberts A."/>
            <person name="Saif S."/>
            <person name="Shenoy N."/>
            <person name="Sisk P."/>
            <person name="Stolte C."/>
            <person name="Sykes S."/>
            <person name="Thomson T."/>
            <person name="Walk T."/>
            <person name="White J."/>
            <person name="Yandava C."/>
            <person name="Burger G."/>
            <person name="Gray M.W."/>
            <person name="Holland P.W.H."/>
            <person name="King N."/>
            <person name="Lang F.B.F."/>
            <person name="Roger A.J."/>
            <person name="Ruiz-Trillo I."/>
            <person name="Lander E."/>
            <person name="Nusbaum C."/>
        </authorList>
    </citation>
    <scope>NUCLEOTIDE SEQUENCE [LARGE SCALE GENOMIC DNA]</scope>
    <source>
        <strain evidence="3 4">ATCC 50062</strain>
    </source>
</reference>
<dbReference type="Proteomes" id="UP000054408">
    <property type="component" value="Unassembled WGS sequence"/>
</dbReference>
<dbReference type="RefSeq" id="XP_013762008.1">
    <property type="nucleotide sequence ID" value="XM_013906554.1"/>
</dbReference>
<organism evidence="3 4">
    <name type="scientific">Thecamonas trahens ATCC 50062</name>
    <dbReference type="NCBI Taxonomy" id="461836"/>
    <lineage>
        <taxon>Eukaryota</taxon>
        <taxon>Apusozoa</taxon>
        <taxon>Apusomonadida</taxon>
        <taxon>Apusomonadidae</taxon>
        <taxon>Thecamonas</taxon>
    </lineage>
</organism>
<sequence length="506" mass="52784">MEPSSGKVTGSINPGEGGVGLIGEYEAEVVASASAAGGVAASDAILLDSMLETRYLIDSPAQLAIKAGHSTVLKAIKAVVAGLLIPPPFGWIYAAARTRLVKAGHVGLSTNGGVPELLGPGWHCMLSPLRSWNGQVAVTSDISHGTISVVTVAEGTLGFATDQAFQSCSSYDLSEPIVRIGPYTLVIVRAGTVAVTYDDGKLDIKPPGYHVLRHVRHQARGFLNVTDMFDEVDSLHLLTADMVSLNLDGTVHYTITDARAAALKAGNMDEVRRLVRREAVACITSTVAKSRVNDIGWPAGGEGSGAADPAMWESRVSGKGDEHYAGGYDDKAALFDAAVRTLANIGVRLIKIAIRKWAICDTGISNKLATQSVIRVHRLEKLDCADVDRKTLEIEAEARANALLIEARAAAEARIISAEARLEAGRRLAELDALLGPGHAARLDVLEATGTALAAGNTSTVFVPGTDVATALIGNPGFVAPPEARPRAAQPGPASSESGDLVASFA</sequence>
<evidence type="ECO:0000313" key="4">
    <source>
        <dbReference type="Proteomes" id="UP000054408"/>
    </source>
</evidence>
<proteinExistence type="predicted"/>
<evidence type="ECO:0000313" key="3">
    <source>
        <dbReference type="EMBL" id="KNC53694.1"/>
    </source>
</evidence>
<protein>
    <recommendedName>
        <fullName evidence="2">Band 7 domain-containing protein</fullName>
    </recommendedName>
</protein>
<dbReference type="EMBL" id="GL349437">
    <property type="protein sequence ID" value="KNC53694.1"/>
    <property type="molecule type" value="Genomic_DNA"/>
</dbReference>
<evidence type="ECO:0000256" key="1">
    <source>
        <dbReference type="SAM" id="MobiDB-lite"/>
    </source>
</evidence>
<feature type="region of interest" description="Disordered" evidence="1">
    <location>
        <begin position="481"/>
        <end position="506"/>
    </location>
</feature>
<dbReference type="Pfam" id="PF01145">
    <property type="entry name" value="Band_7"/>
    <property type="match status" value="1"/>
</dbReference>
<keyword evidence="4" id="KW-1185">Reference proteome</keyword>
<name>A0A0L0DN10_THETB</name>
<gene>
    <name evidence="3" type="ORF">AMSG_01405</name>
</gene>
<dbReference type="GeneID" id="25561155"/>
<dbReference type="OrthoDB" id="566811at2759"/>
<dbReference type="AlphaFoldDB" id="A0A0L0DN10"/>
<evidence type="ECO:0000259" key="2">
    <source>
        <dbReference type="Pfam" id="PF01145"/>
    </source>
</evidence>
<dbReference type="InterPro" id="IPR001107">
    <property type="entry name" value="Band_7"/>
</dbReference>
<feature type="domain" description="Band 7" evidence="2">
    <location>
        <begin position="187"/>
        <end position="291"/>
    </location>
</feature>
<dbReference type="OMA" id="ARAYAMI"/>